<dbReference type="CDD" id="cd08637">
    <property type="entry name" value="DNA_pol_A_pol_I_C"/>
    <property type="match status" value="1"/>
</dbReference>
<dbReference type="SUPFAM" id="SSF47807">
    <property type="entry name" value="5' to 3' exonuclease, C-terminal subdomain"/>
    <property type="match status" value="1"/>
</dbReference>
<dbReference type="PRINTS" id="PR00868">
    <property type="entry name" value="DNAPOLI"/>
</dbReference>
<keyword evidence="5 13" id="KW-0548">Nucleotidyltransferase</keyword>
<evidence type="ECO:0000256" key="12">
    <source>
        <dbReference type="NCBIfam" id="TIGR00593"/>
    </source>
</evidence>
<keyword evidence="10 13" id="KW-0234">DNA repair</keyword>
<dbReference type="InterPro" id="IPR020046">
    <property type="entry name" value="5-3_exonucl_a-hlix_arch_N"/>
</dbReference>
<evidence type="ECO:0000256" key="11">
    <source>
        <dbReference type="ARBA" id="ARBA00049244"/>
    </source>
</evidence>
<evidence type="ECO:0000256" key="3">
    <source>
        <dbReference type="ARBA" id="ARBA00020311"/>
    </source>
</evidence>
<comment type="similarity">
    <text evidence="1 13">Belongs to the DNA polymerase type-A family.</text>
</comment>
<dbReference type="Pfam" id="PF02739">
    <property type="entry name" value="5_3_exonuc_N"/>
    <property type="match status" value="1"/>
</dbReference>
<dbReference type="NCBIfam" id="TIGR00593">
    <property type="entry name" value="pola"/>
    <property type="match status" value="1"/>
</dbReference>
<evidence type="ECO:0000256" key="1">
    <source>
        <dbReference type="ARBA" id="ARBA00007705"/>
    </source>
</evidence>
<dbReference type="OrthoDB" id="9806424at2"/>
<evidence type="ECO:0000259" key="15">
    <source>
        <dbReference type="SMART" id="SM00482"/>
    </source>
</evidence>
<proteinExistence type="inferred from homology"/>
<feature type="domain" description="5'-3' exonuclease" evidence="14">
    <location>
        <begin position="1"/>
        <end position="259"/>
    </location>
</feature>
<dbReference type="InterPro" id="IPR012337">
    <property type="entry name" value="RNaseH-like_sf"/>
</dbReference>
<evidence type="ECO:0000256" key="4">
    <source>
        <dbReference type="ARBA" id="ARBA00022679"/>
    </source>
</evidence>
<name>A0A174ZYJ4_9FIRM</name>
<dbReference type="GO" id="GO:0003887">
    <property type="term" value="F:DNA-directed DNA polymerase activity"/>
    <property type="evidence" value="ECO:0007669"/>
    <property type="project" value="UniProtKB-UniRule"/>
</dbReference>
<dbReference type="FunFam" id="1.10.150.20:FF:000003">
    <property type="entry name" value="DNA polymerase I"/>
    <property type="match status" value="1"/>
</dbReference>
<evidence type="ECO:0000256" key="13">
    <source>
        <dbReference type="RuleBase" id="RU004460"/>
    </source>
</evidence>
<evidence type="ECO:0000256" key="10">
    <source>
        <dbReference type="ARBA" id="ARBA00023204"/>
    </source>
</evidence>
<dbReference type="Gene3D" id="1.10.150.20">
    <property type="entry name" value="5' to 3' exonuclease, C-terminal subdomain"/>
    <property type="match status" value="2"/>
</dbReference>
<dbReference type="Gene3D" id="3.30.420.10">
    <property type="entry name" value="Ribonuclease H-like superfamily/Ribonuclease H"/>
    <property type="match status" value="1"/>
</dbReference>
<evidence type="ECO:0000259" key="14">
    <source>
        <dbReference type="SMART" id="SM00475"/>
    </source>
</evidence>
<gene>
    <name evidence="13 16" type="primary">polA</name>
    <name evidence="16" type="ORF">ERS852540_01808</name>
</gene>
<keyword evidence="8 13" id="KW-0239">DNA-directed DNA polymerase</keyword>
<sequence>MGFLIIDGNSILNRAFYGIRVLTNSRGVATNAVTGFMNTLLMLEKDVDPDMIAVAFDLKAPTFRHKMYDGYKANRKGMPEDLAQQLPYMKKIITAMGITIIEKEGFEADDIIGTVSAACADKKIPCTVSTGDRDSFQLVNDYVTVRLAKTKGDIYYTPDVIMEEYGVTPKQMIEVKALMGDSSDNIPGVPGIGEKTALSLIKEFASVDGVYENIGSTLITKGVRTKLENGKESCYMSRQLAEICLTAPIDTELSHYVPKERDDTELARLLSELEMYKMLQKLKLHPTSAPAGSKEALEESAAKQIPAMPAGDIVLTQEGSVYAGTVGAPVELSDGELKAYADSDSTKYTFDIKETLTVTGCERLKNNRFDTTLAAYLADPDSNDYSLSRLCAQYGVPEGNSIQEKSITVAALNDILNCKISETGSAAVLTDIEIPLATVLVAMEREGVSIDADGIKAFGKEVCEKAEKISREIYEYAGYEFNIGSPKQLGSVLFEKLALPSAKKTKTGYSTNADVLESLMDKHPIVPLITEYRALTKLQNTYVTGLLKVVGEDGRIHSTFKQTETRTGRISSAEPNIQNIPVRTPLGREMRRFFTAKDGYLLVDADYSQIELRVLAHISGDEIMKKAFLDGVDIHTVTASQVFNQPIEWVTPDLRSKAKAVNFGIVYGIGAFSLSKDIGVSVPKASEYIRSYLSKYSGIAHYMEQTVAKAKRDGYVETMFGRRRYIKELAAKNKNLQAFGERVAKNTPIQGTAADIIKIAMIKVYNRLEESGLDARLILQVHDELIVEAKEDCAEKVALLLKEEMENAVKLTVPMTVDVNIGKTWYDTH</sequence>
<dbReference type="Gene3D" id="3.40.50.1010">
    <property type="entry name" value="5'-nuclease"/>
    <property type="match status" value="1"/>
</dbReference>
<dbReference type="GO" id="GO:0008409">
    <property type="term" value="F:5'-3' exonuclease activity"/>
    <property type="evidence" value="ECO:0007669"/>
    <property type="project" value="UniProtKB-UniRule"/>
</dbReference>
<evidence type="ECO:0000256" key="5">
    <source>
        <dbReference type="ARBA" id="ARBA00022695"/>
    </source>
</evidence>
<dbReference type="PANTHER" id="PTHR10133">
    <property type="entry name" value="DNA POLYMERASE I"/>
    <property type="match status" value="1"/>
</dbReference>
<organism evidence="16 17">
    <name type="scientific">[Eubacterium] siraeum</name>
    <dbReference type="NCBI Taxonomy" id="39492"/>
    <lineage>
        <taxon>Bacteria</taxon>
        <taxon>Bacillati</taxon>
        <taxon>Bacillota</taxon>
        <taxon>Clostridia</taxon>
        <taxon>Eubacteriales</taxon>
        <taxon>Oscillospiraceae</taxon>
        <taxon>Oscillospiraceae incertae sedis</taxon>
    </lineage>
</organism>
<dbReference type="GO" id="GO:0006261">
    <property type="term" value="P:DNA-templated DNA replication"/>
    <property type="evidence" value="ECO:0007669"/>
    <property type="project" value="UniProtKB-UniRule"/>
</dbReference>
<dbReference type="InterPro" id="IPR002298">
    <property type="entry name" value="DNA_polymerase_A"/>
</dbReference>
<dbReference type="SUPFAM" id="SSF53098">
    <property type="entry name" value="Ribonuclease H-like"/>
    <property type="match status" value="1"/>
</dbReference>
<keyword evidence="6 13" id="KW-0235">DNA replication</keyword>
<dbReference type="Gene3D" id="1.20.1060.10">
    <property type="entry name" value="Taq DNA Polymerase, Chain T, domain 4"/>
    <property type="match status" value="1"/>
</dbReference>
<dbReference type="GO" id="GO:0003677">
    <property type="term" value="F:DNA binding"/>
    <property type="evidence" value="ECO:0007669"/>
    <property type="project" value="UniProtKB-UniRule"/>
</dbReference>
<keyword evidence="9 13" id="KW-0238">DNA-binding</keyword>
<dbReference type="InterPro" id="IPR020045">
    <property type="entry name" value="DNA_polI_H3TH"/>
</dbReference>
<dbReference type="PANTHER" id="PTHR10133:SF27">
    <property type="entry name" value="DNA POLYMERASE NU"/>
    <property type="match status" value="1"/>
</dbReference>
<dbReference type="SMART" id="SM00279">
    <property type="entry name" value="HhH2"/>
    <property type="match status" value="1"/>
</dbReference>
<dbReference type="AlphaFoldDB" id="A0A174ZYJ4"/>
<dbReference type="FunFam" id="1.10.150.20:FF:000002">
    <property type="entry name" value="DNA polymerase I"/>
    <property type="match status" value="1"/>
</dbReference>
<comment type="subunit">
    <text evidence="13">Single-chain monomer with multiple functions.</text>
</comment>
<dbReference type="FunFam" id="1.20.1060.10:FF:000001">
    <property type="entry name" value="DNA polymerase I"/>
    <property type="match status" value="1"/>
</dbReference>
<comment type="function">
    <text evidence="13">In addition to polymerase activity, this DNA polymerase exhibits 5'-3' exonuclease activity.</text>
</comment>
<dbReference type="InterPro" id="IPR018320">
    <property type="entry name" value="DNA_polymerase_1"/>
</dbReference>
<evidence type="ECO:0000256" key="8">
    <source>
        <dbReference type="ARBA" id="ARBA00022932"/>
    </source>
</evidence>
<keyword evidence="4 13" id="KW-0808">Transferase</keyword>
<dbReference type="Pfam" id="PF00476">
    <property type="entry name" value="DNA_pol_A"/>
    <property type="match status" value="1"/>
</dbReference>
<evidence type="ECO:0000313" key="16">
    <source>
        <dbReference type="EMBL" id="CUQ88861.1"/>
    </source>
</evidence>
<accession>A0A174ZYJ4</accession>
<dbReference type="Proteomes" id="UP000095662">
    <property type="component" value="Unassembled WGS sequence"/>
</dbReference>
<dbReference type="SUPFAM" id="SSF88723">
    <property type="entry name" value="PIN domain-like"/>
    <property type="match status" value="1"/>
</dbReference>
<evidence type="ECO:0000256" key="7">
    <source>
        <dbReference type="ARBA" id="ARBA00022763"/>
    </source>
</evidence>
<dbReference type="STRING" id="39492.ERS852540_01808"/>
<dbReference type="CDD" id="cd09898">
    <property type="entry name" value="H3TH_53EXO"/>
    <property type="match status" value="1"/>
</dbReference>
<dbReference type="SUPFAM" id="SSF56672">
    <property type="entry name" value="DNA/RNA polymerases"/>
    <property type="match status" value="1"/>
</dbReference>
<keyword evidence="13" id="KW-0378">Hydrolase</keyword>
<dbReference type="EMBL" id="CZBY01000015">
    <property type="protein sequence ID" value="CUQ88861.1"/>
    <property type="molecule type" value="Genomic_DNA"/>
</dbReference>
<dbReference type="SMART" id="SM00482">
    <property type="entry name" value="POLAc"/>
    <property type="match status" value="1"/>
</dbReference>
<dbReference type="PROSITE" id="PS00447">
    <property type="entry name" value="DNA_POLYMERASE_A"/>
    <property type="match status" value="1"/>
</dbReference>
<protein>
    <recommendedName>
        <fullName evidence="3 12">DNA polymerase I</fullName>
        <ecNumber evidence="2 12">2.7.7.7</ecNumber>
    </recommendedName>
</protein>
<evidence type="ECO:0000256" key="2">
    <source>
        <dbReference type="ARBA" id="ARBA00012417"/>
    </source>
</evidence>
<dbReference type="InterPro" id="IPR002421">
    <property type="entry name" value="5-3_exonuclease"/>
</dbReference>
<dbReference type="Pfam" id="PF01367">
    <property type="entry name" value="5_3_exonuc"/>
    <property type="match status" value="1"/>
</dbReference>
<dbReference type="InterPro" id="IPR036279">
    <property type="entry name" value="5-3_exonuclease_C_sf"/>
</dbReference>
<dbReference type="InterPro" id="IPR019760">
    <property type="entry name" value="DNA-dir_DNA_pol_A_CS"/>
</dbReference>
<keyword evidence="13" id="KW-0269">Exonuclease</keyword>
<feature type="domain" description="DNA-directed DNA polymerase family A palm" evidence="15">
    <location>
        <begin position="587"/>
        <end position="793"/>
    </location>
</feature>
<evidence type="ECO:0000256" key="6">
    <source>
        <dbReference type="ARBA" id="ARBA00022705"/>
    </source>
</evidence>
<dbReference type="EC" id="2.7.7.7" evidence="2 12"/>
<evidence type="ECO:0000256" key="9">
    <source>
        <dbReference type="ARBA" id="ARBA00023125"/>
    </source>
</evidence>
<reference evidence="16 17" key="1">
    <citation type="submission" date="2015-09" db="EMBL/GenBank/DDBJ databases">
        <authorList>
            <consortium name="Pathogen Informatics"/>
        </authorList>
    </citation>
    <scope>NUCLEOTIDE SEQUENCE [LARGE SCALE GENOMIC DNA]</scope>
    <source>
        <strain evidence="16 17">2789STDY5834928</strain>
    </source>
</reference>
<dbReference type="InterPro" id="IPR043502">
    <property type="entry name" value="DNA/RNA_pol_sf"/>
</dbReference>
<dbReference type="SMART" id="SM00475">
    <property type="entry name" value="53EXOc"/>
    <property type="match status" value="1"/>
</dbReference>
<keyword evidence="13" id="KW-0540">Nuclease</keyword>
<dbReference type="InterPro" id="IPR054690">
    <property type="entry name" value="DNA_polI_exonuclease"/>
</dbReference>
<dbReference type="CDD" id="cd09859">
    <property type="entry name" value="PIN_53EXO"/>
    <property type="match status" value="1"/>
</dbReference>
<dbReference type="GO" id="GO:0006302">
    <property type="term" value="P:double-strand break repair"/>
    <property type="evidence" value="ECO:0007669"/>
    <property type="project" value="TreeGrafter"/>
</dbReference>
<dbReference type="InterPro" id="IPR036397">
    <property type="entry name" value="RNaseH_sf"/>
</dbReference>
<dbReference type="InterPro" id="IPR008918">
    <property type="entry name" value="HhH2"/>
</dbReference>
<dbReference type="InterPro" id="IPR001098">
    <property type="entry name" value="DNA-dir_DNA_pol_A_palm_dom"/>
</dbReference>
<dbReference type="Pfam" id="PF22619">
    <property type="entry name" value="DNA_polI_exo1"/>
    <property type="match status" value="1"/>
</dbReference>
<keyword evidence="7 13" id="KW-0227">DNA damage</keyword>
<evidence type="ECO:0000313" key="17">
    <source>
        <dbReference type="Proteomes" id="UP000095662"/>
    </source>
</evidence>
<dbReference type="Gene3D" id="3.30.70.370">
    <property type="match status" value="1"/>
</dbReference>
<dbReference type="InterPro" id="IPR029060">
    <property type="entry name" value="PIN-like_dom_sf"/>
</dbReference>
<comment type="catalytic activity">
    <reaction evidence="11 13">
        <text>DNA(n) + a 2'-deoxyribonucleoside 5'-triphosphate = DNA(n+1) + diphosphate</text>
        <dbReference type="Rhea" id="RHEA:22508"/>
        <dbReference type="Rhea" id="RHEA-COMP:17339"/>
        <dbReference type="Rhea" id="RHEA-COMP:17340"/>
        <dbReference type="ChEBI" id="CHEBI:33019"/>
        <dbReference type="ChEBI" id="CHEBI:61560"/>
        <dbReference type="ChEBI" id="CHEBI:173112"/>
        <dbReference type="EC" id="2.7.7.7"/>
    </reaction>
</comment>